<dbReference type="SUPFAM" id="SSF51395">
    <property type="entry name" value="FMN-linked oxidoreductases"/>
    <property type="match status" value="1"/>
</dbReference>
<organism evidence="2 3">
    <name type="scientific">Advenella mandrilli</name>
    <dbReference type="NCBI Taxonomy" id="2800330"/>
    <lineage>
        <taxon>Bacteria</taxon>
        <taxon>Pseudomonadati</taxon>
        <taxon>Pseudomonadota</taxon>
        <taxon>Betaproteobacteria</taxon>
        <taxon>Burkholderiales</taxon>
        <taxon>Alcaligenaceae</taxon>
    </lineage>
</organism>
<evidence type="ECO:0000259" key="1">
    <source>
        <dbReference type="Pfam" id="PF00724"/>
    </source>
</evidence>
<comment type="caution">
    <text evidence="2">The sequence shown here is derived from an EMBL/GenBank/DDBJ whole genome shotgun (WGS) entry which is preliminary data.</text>
</comment>
<dbReference type="InterPro" id="IPR045247">
    <property type="entry name" value="Oye-like"/>
</dbReference>
<keyword evidence="3" id="KW-1185">Reference proteome</keyword>
<dbReference type="PANTHER" id="PTHR22893:SF91">
    <property type="entry name" value="NADPH DEHYDROGENASE 2-RELATED"/>
    <property type="match status" value="1"/>
</dbReference>
<dbReference type="RefSeq" id="WP_200237145.1">
    <property type="nucleotide sequence ID" value="NZ_JAENGP010000011.1"/>
</dbReference>
<accession>A0ABS1EFC9</accession>
<evidence type="ECO:0000313" key="2">
    <source>
        <dbReference type="EMBL" id="MBK1781709.1"/>
    </source>
</evidence>
<evidence type="ECO:0000313" key="3">
    <source>
        <dbReference type="Proteomes" id="UP000635316"/>
    </source>
</evidence>
<gene>
    <name evidence="2" type="ORF">JHL22_10810</name>
</gene>
<feature type="domain" description="NADH:flavin oxidoreductase/NADH oxidase N-terminal" evidence="1">
    <location>
        <begin position="4"/>
        <end position="340"/>
    </location>
</feature>
<dbReference type="PANTHER" id="PTHR22893">
    <property type="entry name" value="NADH OXIDOREDUCTASE-RELATED"/>
    <property type="match status" value="1"/>
</dbReference>
<reference evidence="2 3" key="1">
    <citation type="submission" date="2020-12" db="EMBL/GenBank/DDBJ databases">
        <authorList>
            <person name="Lu T."/>
            <person name="Wang Q."/>
            <person name="Han X."/>
        </authorList>
    </citation>
    <scope>NUCLEOTIDE SEQUENCE [LARGE SCALE GENOMIC DNA]</scope>
    <source>
        <strain evidence="2 3">WQ 585</strain>
    </source>
</reference>
<protein>
    <submittedName>
        <fullName evidence="2">Alkene reductase</fullName>
    </submittedName>
</protein>
<dbReference type="InterPro" id="IPR013785">
    <property type="entry name" value="Aldolase_TIM"/>
</dbReference>
<dbReference type="Gene3D" id="3.20.20.70">
    <property type="entry name" value="Aldolase class I"/>
    <property type="match status" value="1"/>
</dbReference>
<dbReference type="EMBL" id="JAENGP010000011">
    <property type="protein sequence ID" value="MBK1781709.1"/>
    <property type="molecule type" value="Genomic_DNA"/>
</dbReference>
<dbReference type="CDD" id="cd02933">
    <property type="entry name" value="OYE_like_FMN"/>
    <property type="match status" value="1"/>
</dbReference>
<dbReference type="InterPro" id="IPR001155">
    <property type="entry name" value="OxRdtase_FMN_N"/>
</dbReference>
<sequence>MSDLFSGYDLAGLHLNNRIVMAPMTRSRAANTVANEQTALYYQQRASAGLIISEGSPISRQGVGYLFTPGIHSPEQIEGWKKVTRAVHEKEGKIFCQLWHVGRVSHVSLHENGALPVSASNKTAENTTAFAYDENANPARIQASQPRALSTEEVENVVQDFANAAANALEAGFDGVEIHGANGYLIEQFINAGINTRDDRYGGGTIESRLAFVLEVVDAVVAKIGSQRVGIRLSPFNRVFDMPAFEGEAQTWLELARLLSGKNLAYIHISNRKAIIKDTNGQEFLEKFRKAYTGTLILAGEYTKEEGQRDLKEGLTDLVAFGRPFISNPDLEERLKNDWPLTAFDPAVFYGGGQEGYTDYPAYEEVADQAVN</sequence>
<name>A0ABS1EFC9_9BURK</name>
<proteinExistence type="predicted"/>
<dbReference type="Proteomes" id="UP000635316">
    <property type="component" value="Unassembled WGS sequence"/>
</dbReference>
<dbReference type="Pfam" id="PF00724">
    <property type="entry name" value="Oxidored_FMN"/>
    <property type="match status" value="1"/>
</dbReference>